<sequence length="344" mass="37158">MRHRQDKVRTIPHQTRRRTLHTLATLAAAIGLAPLAALPALAQGDAASFPNRPVKFIVPFPPGSGTDTGARIFAKKIGDLTGQPVTVENKPGGNGFIGVQTALNAPADGYTVFIGSNSTLSTNAATFRKLPYDPLTDFAPISLLTRGPCLIIVPPNSPYKNVEELVADGKKRPGALNYASGSMSYTLYSEWLNDMTGMRTTGINYKGAGDAINVTLSGTVDFAVVDASGAIELVKSGKLRALAYTAPQRTHLLPDVPNAQEAGIPQFLAYNWVAAAVSAKTPPELVRRWATLFHQAAETPELKDYYKRQSTTVIMSSPAEMRQYQQEEIQRWKQLASRAGIPLQ</sequence>
<dbReference type="Gene3D" id="3.40.190.10">
    <property type="entry name" value="Periplasmic binding protein-like II"/>
    <property type="match status" value="1"/>
</dbReference>
<organism evidence="3 4">
    <name type="scientific">Cupriavidus campinensis</name>
    <dbReference type="NCBI Taxonomy" id="151783"/>
    <lineage>
        <taxon>Bacteria</taxon>
        <taxon>Pseudomonadati</taxon>
        <taxon>Pseudomonadota</taxon>
        <taxon>Betaproteobacteria</taxon>
        <taxon>Burkholderiales</taxon>
        <taxon>Burkholderiaceae</taxon>
        <taxon>Cupriavidus</taxon>
    </lineage>
</organism>
<dbReference type="PANTHER" id="PTHR42928:SF5">
    <property type="entry name" value="BLR1237 PROTEIN"/>
    <property type="match status" value="1"/>
</dbReference>
<dbReference type="Proteomes" id="UP001056132">
    <property type="component" value="Chromosome 2"/>
</dbReference>
<feature type="chain" id="PRO_5042037014" evidence="2">
    <location>
        <begin position="43"/>
        <end position="344"/>
    </location>
</feature>
<comment type="similarity">
    <text evidence="1">Belongs to the UPF0065 (bug) family.</text>
</comment>
<dbReference type="PIRSF" id="PIRSF017082">
    <property type="entry name" value="YflP"/>
    <property type="match status" value="1"/>
</dbReference>
<evidence type="ECO:0000256" key="2">
    <source>
        <dbReference type="SAM" id="SignalP"/>
    </source>
</evidence>
<dbReference type="KEGG" id="ccam:M5D45_20260"/>
<dbReference type="InterPro" id="IPR005064">
    <property type="entry name" value="BUG"/>
</dbReference>
<dbReference type="InterPro" id="IPR042100">
    <property type="entry name" value="Bug_dom1"/>
</dbReference>
<name>A0AAE9I4E2_9BURK</name>
<dbReference type="PANTHER" id="PTHR42928">
    <property type="entry name" value="TRICARBOXYLATE-BINDING PROTEIN"/>
    <property type="match status" value="1"/>
</dbReference>
<dbReference type="RefSeq" id="WP_250025813.1">
    <property type="nucleotide sequence ID" value="NZ_CP097331.1"/>
</dbReference>
<dbReference type="Pfam" id="PF03401">
    <property type="entry name" value="TctC"/>
    <property type="match status" value="1"/>
</dbReference>
<dbReference type="Gene3D" id="3.40.190.150">
    <property type="entry name" value="Bordetella uptake gene, domain 1"/>
    <property type="match status" value="1"/>
</dbReference>
<protein>
    <submittedName>
        <fullName evidence="3">Tripartite tricarboxylate transporter substrate binding protein</fullName>
    </submittedName>
</protein>
<proteinExistence type="inferred from homology"/>
<dbReference type="EMBL" id="CP097331">
    <property type="protein sequence ID" value="URF07534.1"/>
    <property type="molecule type" value="Genomic_DNA"/>
</dbReference>
<accession>A0AAE9I4E2</accession>
<evidence type="ECO:0000313" key="4">
    <source>
        <dbReference type="Proteomes" id="UP001056132"/>
    </source>
</evidence>
<dbReference type="PROSITE" id="PS51318">
    <property type="entry name" value="TAT"/>
    <property type="match status" value="1"/>
</dbReference>
<feature type="signal peptide" evidence="2">
    <location>
        <begin position="1"/>
        <end position="42"/>
    </location>
</feature>
<dbReference type="AlphaFoldDB" id="A0AAE9I4E2"/>
<dbReference type="SUPFAM" id="SSF53850">
    <property type="entry name" value="Periplasmic binding protein-like II"/>
    <property type="match status" value="1"/>
</dbReference>
<reference evidence="3" key="2">
    <citation type="submission" date="2022-05" db="EMBL/GenBank/DDBJ databases">
        <authorList>
            <person name="Kunte H.-J."/>
        </authorList>
    </citation>
    <scope>NUCLEOTIDE SEQUENCE</scope>
    <source>
        <strain evidence="3">G5</strain>
    </source>
</reference>
<dbReference type="InterPro" id="IPR006311">
    <property type="entry name" value="TAT_signal"/>
</dbReference>
<gene>
    <name evidence="3" type="ORF">M5D45_20260</name>
</gene>
<keyword evidence="2" id="KW-0732">Signal</keyword>
<evidence type="ECO:0000313" key="3">
    <source>
        <dbReference type="EMBL" id="URF07534.1"/>
    </source>
</evidence>
<dbReference type="CDD" id="cd07012">
    <property type="entry name" value="PBP2_Bug_TTT"/>
    <property type="match status" value="1"/>
</dbReference>
<evidence type="ECO:0000256" key="1">
    <source>
        <dbReference type="ARBA" id="ARBA00006987"/>
    </source>
</evidence>
<reference evidence="3" key="1">
    <citation type="journal article" date="2022" name="Microbiol. Resour. Announc.">
        <title>Genome Sequence of Cupriavidus campinensis Strain G5, a Member of a Bacterial Consortium Capable of Polyethylene Degradation.</title>
        <authorList>
            <person name="Schneider B."/>
            <person name="Pfeiffer F."/>
            <person name="Dyall-Smith M."/>
            <person name="Kunte H.J."/>
        </authorList>
    </citation>
    <scope>NUCLEOTIDE SEQUENCE</scope>
    <source>
        <strain evidence="3">G5</strain>
    </source>
</reference>